<dbReference type="Proteomes" id="UP001632038">
    <property type="component" value="Unassembled WGS sequence"/>
</dbReference>
<protein>
    <submittedName>
        <fullName evidence="1">Uncharacterized protein</fullName>
    </submittedName>
</protein>
<sequence>MVVYILICPRVVFLIHGRGFEDYMISGSELVYQQTATIQMLKKAGRPSERLPDAEYDNALKEAVKGVQDLVLAINDYLEEIKANKEIQKQLCVSVDNVDLFKPLNKRRRRPGILGRTYKYKHRYNEDDYTSMLPQVTVNQDISSSPKDNSLENLVPLMPSQKTVDEGIQSAPKVNSQENLVHQDPNPDADLEEVELGVRYMKKTNNEDSDLLEELLSCNYEVLEGDGAMNLLQERLNIKTYDRESLPMTDLPPEFGRTSISTVSESHRKLGMNSLVIDSVLKNLSKKSTTIDPSPSPPRPPP</sequence>
<gene>
    <name evidence="1" type="ORF">CASFOL_025811</name>
</gene>
<evidence type="ECO:0000313" key="2">
    <source>
        <dbReference type="Proteomes" id="UP001632038"/>
    </source>
</evidence>
<keyword evidence="2" id="KW-1185">Reference proteome</keyword>
<proteinExistence type="predicted"/>
<accession>A0ABD3CTK8</accession>
<evidence type="ECO:0000313" key="1">
    <source>
        <dbReference type="EMBL" id="KAL3632827.1"/>
    </source>
</evidence>
<organism evidence="1 2">
    <name type="scientific">Castilleja foliolosa</name>
    <dbReference type="NCBI Taxonomy" id="1961234"/>
    <lineage>
        <taxon>Eukaryota</taxon>
        <taxon>Viridiplantae</taxon>
        <taxon>Streptophyta</taxon>
        <taxon>Embryophyta</taxon>
        <taxon>Tracheophyta</taxon>
        <taxon>Spermatophyta</taxon>
        <taxon>Magnoliopsida</taxon>
        <taxon>eudicotyledons</taxon>
        <taxon>Gunneridae</taxon>
        <taxon>Pentapetalae</taxon>
        <taxon>asterids</taxon>
        <taxon>lamiids</taxon>
        <taxon>Lamiales</taxon>
        <taxon>Orobanchaceae</taxon>
        <taxon>Pedicularideae</taxon>
        <taxon>Castillejinae</taxon>
        <taxon>Castilleja</taxon>
    </lineage>
</organism>
<reference evidence="2" key="1">
    <citation type="journal article" date="2024" name="IScience">
        <title>Strigolactones Initiate the Formation of Haustorium-like Structures in Castilleja.</title>
        <authorList>
            <person name="Buerger M."/>
            <person name="Peterson D."/>
            <person name="Chory J."/>
        </authorList>
    </citation>
    <scope>NUCLEOTIDE SEQUENCE [LARGE SCALE GENOMIC DNA]</scope>
</reference>
<comment type="caution">
    <text evidence="1">The sequence shown here is derived from an EMBL/GenBank/DDBJ whole genome shotgun (WGS) entry which is preliminary data.</text>
</comment>
<dbReference type="EMBL" id="JAVIJP010000032">
    <property type="protein sequence ID" value="KAL3632827.1"/>
    <property type="molecule type" value="Genomic_DNA"/>
</dbReference>
<name>A0ABD3CTK8_9LAMI</name>
<dbReference type="AlphaFoldDB" id="A0ABD3CTK8"/>